<organism evidence="2 3">
    <name type="scientific">Zhongshania aliphaticivorans</name>
    <dbReference type="NCBI Taxonomy" id="1470434"/>
    <lineage>
        <taxon>Bacteria</taxon>
        <taxon>Pseudomonadati</taxon>
        <taxon>Pseudomonadota</taxon>
        <taxon>Gammaproteobacteria</taxon>
        <taxon>Cellvibrionales</taxon>
        <taxon>Spongiibacteraceae</taxon>
        <taxon>Zhongshania</taxon>
    </lineage>
</organism>
<gene>
    <name evidence="2" type="ORF">AZF00_17625</name>
</gene>
<dbReference type="Gene3D" id="1.20.58.220">
    <property type="entry name" value="Phosphate transport system protein phou homolog 2, domain 2"/>
    <property type="match status" value="1"/>
</dbReference>
<dbReference type="Pfam" id="PF01865">
    <property type="entry name" value="PhoU_div"/>
    <property type="match status" value="1"/>
</dbReference>
<proteinExistence type="inferred from homology"/>
<protein>
    <submittedName>
        <fullName evidence="2">Phosphate transport regulator</fullName>
    </submittedName>
</protein>
<dbReference type="SUPFAM" id="SSF109755">
    <property type="entry name" value="PhoU-like"/>
    <property type="match status" value="1"/>
</dbReference>
<dbReference type="InterPro" id="IPR002727">
    <property type="entry name" value="DUF47"/>
</dbReference>
<dbReference type="InterPro" id="IPR018445">
    <property type="entry name" value="Put_Phosphate_transp_reg"/>
</dbReference>
<sequence length="225" mass="25069">MPLNSLGSLFGKSPFEPIQEHMKQAQACAAALKPFIDAVLADDWERAEKAQQIIVDLENEADKLKKQVRLQLPNNLFLPVPRADLLDLVSMQDRIANCSKDIAGLMLGRKMQIPAPLATALSEYVELAIATSAQAMKAIEELDELLETGFRGREVSLVETMIEELDRLEHSADKLQIDIRGALYVIEKDLPPVDVMFMYQTITLIGELSDKSQKVGSRLQIVIAR</sequence>
<dbReference type="AlphaFoldDB" id="A0A127M9V7"/>
<name>A0A127M9V7_9GAMM</name>
<dbReference type="Proteomes" id="UP000074119">
    <property type="component" value="Chromosome"/>
</dbReference>
<evidence type="ECO:0000313" key="3">
    <source>
        <dbReference type="Proteomes" id="UP000074119"/>
    </source>
</evidence>
<dbReference type="PANTHER" id="PTHR36536">
    <property type="entry name" value="UPF0111 PROTEIN HI_1603"/>
    <property type="match status" value="1"/>
</dbReference>
<reference evidence="2 3" key="1">
    <citation type="submission" date="2015-12" db="EMBL/GenBank/DDBJ databases">
        <authorList>
            <person name="Shamseldin A."/>
            <person name="Moawad H."/>
            <person name="Abd El-Rahim W.M."/>
            <person name="Sadowsky M.J."/>
        </authorList>
    </citation>
    <scope>NUCLEOTIDE SEQUENCE [LARGE SCALE GENOMIC DNA]</scope>
    <source>
        <strain evidence="2 3">SM2</strain>
    </source>
</reference>
<dbReference type="RefSeq" id="WP_040804040.1">
    <property type="nucleotide sequence ID" value="NZ_JAKZRJ010000004.1"/>
</dbReference>
<dbReference type="KEGG" id="zal:AZF00_17625"/>
<comment type="similarity">
    <text evidence="1">Belongs to the UPF0111 family.</text>
</comment>
<evidence type="ECO:0000256" key="1">
    <source>
        <dbReference type="ARBA" id="ARBA00008591"/>
    </source>
</evidence>
<dbReference type="InterPro" id="IPR038078">
    <property type="entry name" value="PhoU-like_sf"/>
</dbReference>
<dbReference type="NCBIfam" id="TIGR00153">
    <property type="entry name" value="TIGR00153 family protein"/>
    <property type="match status" value="1"/>
</dbReference>
<dbReference type="STRING" id="1470434.AZF00_17625"/>
<accession>A0A127M9V7</accession>
<dbReference type="PANTHER" id="PTHR36536:SF3">
    <property type="entry name" value="UPF0111 PROTEIN HI_1603"/>
    <property type="match status" value="1"/>
</dbReference>
<evidence type="ECO:0000313" key="2">
    <source>
        <dbReference type="EMBL" id="AMO70009.1"/>
    </source>
</evidence>
<dbReference type="EMBL" id="CP014544">
    <property type="protein sequence ID" value="AMO70009.1"/>
    <property type="molecule type" value="Genomic_DNA"/>
</dbReference>